<dbReference type="EMBL" id="FNUV01000002">
    <property type="protein sequence ID" value="SEF56706.1"/>
    <property type="molecule type" value="Genomic_DNA"/>
</dbReference>
<sequence length="184" mass="20340">MKKVTLKVATCLVAGGLLLNSCIGSYSLFNKYAQWELRMTDNKYLNAIIGFVLDIVCVPVTLMVDSLVLNTIEFWSGENPIASNVGKTQQVVGKDGRMYTVKNLKNGYEVTDSEGAVTLFTHNKKENSWSMTQNGVTQEIFRFNPDGKSISTIINGEQKDFSLNEQGVFEAQMTAGDGLFFAAR</sequence>
<dbReference type="RefSeq" id="WP_103915227.1">
    <property type="nucleotide sequence ID" value="NZ_FNUV01000002.1"/>
</dbReference>
<accession>A0A1H5T1Q3</accession>
<dbReference type="Pfam" id="PF11810">
    <property type="entry name" value="DUF3332"/>
    <property type="match status" value="1"/>
</dbReference>
<feature type="transmembrane region" description="Helical" evidence="1">
    <location>
        <begin position="48"/>
        <end position="69"/>
    </location>
</feature>
<proteinExistence type="predicted"/>
<gene>
    <name evidence="2" type="ORF">SAMN05216354_0819</name>
</gene>
<dbReference type="AlphaFoldDB" id="A0A1H5T1Q3"/>
<evidence type="ECO:0000256" key="1">
    <source>
        <dbReference type="SAM" id="Phobius"/>
    </source>
</evidence>
<dbReference type="Proteomes" id="UP000236735">
    <property type="component" value="Unassembled WGS sequence"/>
</dbReference>
<name>A0A1H5T1Q3_XYLRU</name>
<evidence type="ECO:0008006" key="4">
    <source>
        <dbReference type="Google" id="ProtNLM"/>
    </source>
</evidence>
<keyword evidence="1" id="KW-1133">Transmembrane helix</keyword>
<reference evidence="2 3" key="1">
    <citation type="submission" date="2016-10" db="EMBL/GenBank/DDBJ databases">
        <authorList>
            <person name="de Groot N.N."/>
        </authorList>
    </citation>
    <scope>NUCLEOTIDE SEQUENCE [LARGE SCALE GENOMIC DNA]</scope>
    <source>
        <strain evidence="2 3">AR32</strain>
    </source>
</reference>
<evidence type="ECO:0000313" key="3">
    <source>
        <dbReference type="Proteomes" id="UP000236735"/>
    </source>
</evidence>
<dbReference type="InterPro" id="IPR021768">
    <property type="entry name" value="DUF3332"/>
</dbReference>
<organism evidence="2 3">
    <name type="scientific">Xylanibacter ruminicola</name>
    <name type="common">Prevotella ruminicola</name>
    <dbReference type="NCBI Taxonomy" id="839"/>
    <lineage>
        <taxon>Bacteria</taxon>
        <taxon>Pseudomonadati</taxon>
        <taxon>Bacteroidota</taxon>
        <taxon>Bacteroidia</taxon>
        <taxon>Bacteroidales</taxon>
        <taxon>Prevotellaceae</taxon>
        <taxon>Xylanibacter</taxon>
    </lineage>
</organism>
<keyword evidence="1" id="KW-0472">Membrane</keyword>
<protein>
    <recommendedName>
        <fullName evidence="4">DUF3332 domain-containing protein</fullName>
    </recommendedName>
</protein>
<evidence type="ECO:0000313" key="2">
    <source>
        <dbReference type="EMBL" id="SEF56706.1"/>
    </source>
</evidence>
<keyword evidence="1" id="KW-0812">Transmembrane</keyword>